<reference evidence="2" key="1">
    <citation type="journal article" date="2020" name="bioRxiv">
        <title>Hybrid origin of Populus tomentosa Carr. identified through genome sequencing and phylogenomic analysis.</title>
        <authorList>
            <person name="An X."/>
            <person name="Gao K."/>
            <person name="Chen Z."/>
            <person name="Li J."/>
            <person name="Yang X."/>
            <person name="Yang X."/>
            <person name="Zhou J."/>
            <person name="Guo T."/>
            <person name="Zhao T."/>
            <person name="Huang S."/>
            <person name="Miao D."/>
            <person name="Khan W.U."/>
            <person name="Rao P."/>
            <person name="Ye M."/>
            <person name="Lei B."/>
            <person name="Liao W."/>
            <person name="Wang J."/>
            <person name="Ji L."/>
            <person name="Li Y."/>
            <person name="Guo B."/>
            <person name="Mustafa N.S."/>
            <person name="Li S."/>
            <person name="Yun Q."/>
            <person name="Keller S.R."/>
            <person name="Mao J."/>
            <person name="Zhang R."/>
            <person name="Strauss S.H."/>
        </authorList>
    </citation>
    <scope>NUCLEOTIDE SEQUENCE</scope>
    <source>
        <strain evidence="2">GM15</strain>
        <tissue evidence="2">Leaf</tissue>
    </source>
</reference>
<dbReference type="EMBL" id="JAAWWB010000004">
    <property type="protein sequence ID" value="KAG6785331.1"/>
    <property type="molecule type" value="Genomic_DNA"/>
</dbReference>
<dbReference type="GO" id="GO:0009535">
    <property type="term" value="C:chloroplast thylakoid membrane"/>
    <property type="evidence" value="ECO:0007669"/>
    <property type="project" value="TreeGrafter"/>
</dbReference>
<proteinExistence type="predicted"/>
<keyword evidence="3" id="KW-1185">Reference proteome</keyword>
<evidence type="ECO:0000313" key="3">
    <source>
        <dbReference type="Proteomes" id="UP000886885"/>
    </source>
</evidence>
<accession>A0A8X8D2T7</accession>
<gene>
    <name evidence="2" type="ORF">POTOM_011061</name>
</gene>
<dbReference type="AlphaFoldDB" id="A0A8X8D2T7"/>
<dbReference type="Pfam" id="PF20711">
    <property type="entry name" value="DUF6825"/>
    <property type="match status" value="1"/>
</dbReference>
<dbReference type="InterPro" id="IPR040003">
    <property type="entry name" value="PG18-like"/>
</dbReference>
<feature type="compositionally biased region" description="Polar residues" evidence="1">
    <location>
        <begin position="201"/>
        <end position="230"/>
    </location>
</feature>
<evidence type="ECO:0000313" key="2">
    <source>
        <dbReference type="EMBL" id="KAG6785331.1"/>
    </source>
</evidence>
<organism evidence="2 3">
    <name type="scientific">Populus tomentosa</name>
    <name type="common">Chinese white poplar</name>
    <dbReference type="NCBI Taxonomy" id="118781"/>
    <lineage>
        <taxon>Eukaryota</taxon>
        <taxon>Viridiplantae</taxon>
        <taxon>Streptophyta</taxon>
        <taxon>Embryophyta</taxon>
        <taxon>Tracheophyta</taxon>
        <taxon>Spermatophyta</taxon>
        <taxon>Magnoliopsida</taxon>
        <taxon>eudicotyledons</taxon>
        <taxon>Gunneridae</taxon>
        <taxon>Pentapetalae</taxon>
        <taxon>rosids</taxon>
        <taxon>fabids</taxon>
        <taxon>Malpighiales</taxon>
        <taxon>Salicaceae</taxon>
        <taxon>Saliceae</taxon>
        <taxon>Populus</taxon>
    </lineage>
</organism>
<dbReference type="PANTHER" id="PTHR35745:SF1">
    <property type="entry name" value="OS04G0513000 PROTEIN"/>
    <property type="match status" value="1"/>
</dbReference>
<sequence>MSGVSASASASSPSHCFYNLQSKIQTKQEICFVNPPLISCSSSSSSHIKLKTHLGLRFETALRGYRKINVRCSSSSGPGGPGSASENFLKHKGTLGVTNVNNDFRMSSFMLLRLILDFAGDSDSRSVLDAFFLGKAVAEALNERVESAVGEFLSTIGRLQAEQQKQIQDFQEDVLGRAKKAKEQAAREAMEGQGIIPKPTTVETTSVNQGVSQTPSPSTASAVKTDSNPATKGPVLGVSSDD</sequence>
<feature type="region of interest" description="Disordered" evidence="1">
    <location>
        <begin position="182"/>
        <end position="242"/>
    </location>
</feature>
<protein>
    <submittedName>
        <fullName evidence="2">Uncharacterized protein</fullName>
    </submittedName>
</protein>
<comment type="caution">
    <text evidence="2">The sequence shown here is derived from an EMBL/GenBank/DDBJ whole genome shotgun (WGS) entry which is preliminary data.</text>
</comment>
<dbReference type="PANTHER" id="PTHR35745">
    <property type="entry name" value="BNACNNG14650D PROTEIN"/>
    <property type="match status" value="1"/>
</dbReference>
<name>A0A8X8D2T7_POPTO</name>
<dbReference type="GO" id="GO:0010027">
    <property type="term" value="P:thylakoid membrane organization"/>
    <property type="evidence" value="ECO:0007669"/>
    <property type="project" value="InterPro"/>
</dbReference>
<dbReference type="Proteomes" id="UP000886885">
    <property type="component" value="Chromosome 2D"/>
</dbReference>
<dbReference type="OrthoDB" id="532061at2759"/>
<evidence type="ECO:0000256" key="1">
    <source>
        <dbReference type="SAM" id="MobiDB-lite"/>
    </source>
</evidence>